<dbReference type="PANTHER" id="PTHR43053:SF4">
    <property type="entry name" value="MYOGENESIS-REGULATING GLYCOSIDASE"/>
    <property type="match status" value="1"/>
</dbReference>
<keyword evidence="5" id="KW-0732">Signal</keyword>
<dbReference type="AlphaFoldDB" id="A0A1M5HZB1"/>
<dbReference type="RefSeq" id="WP_072879729.1">
    <property type="nucleotide sequence ID" value="NZ_FQVT01000006.1"/>
</dbReference>
<dbReference type="InterPro" id="IPR048395">
    <property type="entry name" value="Glyco_hydro_31_C"/>
</dbReference>
<dbReference type="Proteomes" id="UP000183945">
    <property type="component" value="Unassembled WGS sequence"/>
</dbReference>
<dbReference type="PANTHER" id="PTHR43053">
    <property type="entry name" value="GLYCOSIDASE FAMILY 31"/>
    <property type="match status" value="1"/>
</dbReference>
<dbReference type="OrthoDB" id="176168at2"/>
<evidence type="ECO:0000259" key="6">
    <source>
        <dbReference type="Pfam" id="PF01055"/>
    </source>
</evidence>
<protein>
    <submittedName>
        <fullName evidence="8">Glycosyl hydrolases family 31</fullName>
    </submittedName>
</protein>
<dbReference type="InterPro" id="IPR000322">
    <property type="entry name" value="Glyco_hydro_31_TIM"/>
</dbReference>
<evidence type="ECO:0000256" key="1">
    <source>
        <dbReference type="ARBA" id="ARBA00007806"/>
    </source>
</evidence>
<keyword evidence="2 4" id="KW-0378">Hydrolase</keyword>
<evidence type="ECO:0000313" key="8">
    <source>
        <dbReference type="EMBL" id="SHG21341.1"/>
    </source>
</evidence>
<feature type="chain" id="PRO_5013336469" evidence="5">
    <location>
        <begin position="34"/>
        <end position="550"/>
    </location>
</feature>
<dbReference type="SUPFAM" id="SSF51011">
    <property type="entry name" value="Glycosyl hydrolase domain"/>
    <property type="match status" value="1"/>
</dbReference>
<evidence type="ECO:0000259" key="7">
    <source>
        <dbReference type="Pfam" id="PF21365"/>
    </source>
</evidence>
<dbReference type="InterPro" id="IPR017853">
    <property type="entry name" value="GH"/>
</dbReference>
<name>A0A1M5HZB1_SALEC</name>
<dbReference type="InterPro" id="IPR050985">
    <property type="entry name" value="Alpha-glycosidase_related"/>
</dbReference>
<dbReference type="Pfam" id="PF21365">
    <property type="entry name" value="Glyco_hydro_31_3rd"/>
    <property type="match status" value="1"/>
</dbReference>
<sequence length="550" mass="62490">MSQIKKQKVSNPSKVNKILFLAALLLFNFSTMAQVTKTIPIKKGESWWGGAVSDGHNMPFSTGYSFDMYGNNKYNQVQPLLVSNKGRVIWSEEPFKFSFSENEISLEARSDIKVVKAGKTLKDAYSYASENYFPTTGELPDELLFKAPQYNTWIELMYNQNQEDILKYAHAIIDNGMPPGVLMIDDNWQEDYGKWNFHEGRFSDPKAMIKELHELGFKVMLWVCPFVSPDSDVYRDLAKKELFIKNPEADKISQTKLLPPNEPAMIHWWNGVSALLDFSNPKAQDWFKGQLQHLTEEYGVDGFKLDAGDFNFYPEETISYNKNITPNEHAQLFGEIGLDFPLNEYRAMWKMGGQALAQRLSDKGHSWGALTTLIPNITFQGLMGYPYSAPDMIGGGEFSSFLNAETIDQELIVRSAQVHALMPMMQFSVAPWRILDNQHLEAVKAAVDLRKEFTPTIMKFAKEAAATGSPIVRTMEYSFPNNGFEHIKDQFMLGDEVLVAPILKKGKRERIVQFPKGKWKDASGRIIKGPGKKTVKADLDELPYFIKVSE</sequence>
<feature type="domain" description="Glycosyl hydrolase family 31 C-terminal" evidence="7">
    <location>
        <begin position="468"/>
        <end position="547"/>
    </location>
</feature>
<evidence type="ECO:0000313" key="9">
    <source>
        <dbReference type="Proteomes" id="UP000183945"/>
    </source>
</evidence>
<dbReference type="Gene3D" id="2.60.40.1180">
    <property type="entry name" value="Golgi alpha-mannosidase II"/>
    <property type="match status" value="1"/>
</dbReference>
<gene>
    <name evidence="8" type="ORF">SAMN05444483_10673</name>
</gene>
<dbReference type="GO" id="GO:0005975">
    <property type="term" value="P:carbohydrate metabolic process"/>
    <property type="evidence" value="ECO:0007669"/>
    <property type="project" value="InterPro"/>
</dbReference>
<evidence type="ECO:0000256" key="5">
    <source>
        <dbReference type="SAM" id="SignalP"/>
    </source>
</evidence>
<evidence type="ECO:0000256" key="3">
    <source>
        <dbReference type="ARBA" id="ARBA00023295"/>
    </source>
</evidence>
<dbReference type="GO" id="GO:0004553">
    <property type="term" value="F:hydrolase activity, hydrolyzing O-glycosyl compounds"/>
    <property type="evidence" value="ECO:0007669"/>
    <property type="project" value="InterPro"/>
</dbReference>
<reference evidence="9" key="1">
    <citation type="submission" date="2016-11" db="EMBL/GenBank/DDBJ databases">
        <authorList>
            <person name="Varghese N."/>
            <person name="Submissions S."/>
        </authorList>
    </citation>
    <scope>NUCLEOTIDE SEQUENCE [LARGE SCALE GENOMIC DNA]</scope>
    <source>
        <strain evidence="9">DSM 24579</strain>
    </source>
</reference>
<dbReference type="CDD" id="cd06592">
    <property type="entry name" value="GH31_NET37"/>
    <property type="match status" value="1"/>
</dbReference>
<dbReference type="Gene3D" id="3.20.20.80">
    <property type="entry name" value="Glycosidases"/>
    <property type="match status" value="1"/>
</dbReference>
<evidence type="ECO:0000256" key="2">
    <source>
        <dbReference type="ARBA" id="ARBA00022801"/>
    </source>
</evidence>
<keyword evidence="9" id="KW-1185">Reference proteome</keyword>
<accession>A0A1M5HZB1</accession>
<organism evidence="8 9">
    <name type="scientific">Salegentibacter echinorum</name>
    <dbReference type="NCBI Taxonomy" id="1073325"/>
    <lineage>
        <taxon>Bacteria</taxon>
        <taxon>Pseudomonadati</taxon>
        <taxon>Bacteroidota</taxon>
        <taxon>Flavobacteriia</taxon>
        <taxon>Flavobacteriales</taxon>
        <taxon>Flavobacteriaceae</taxon>
        <taxon>Salegentibacter</taxon>
    </lineage>
</organism>
<feature type="domain" description="Glycoside hydrolase family 31 TIM barrel" evidence="6">
    <location>
        <begin position="157"/>
        <end position="457"/>
    </location>
</feature>
<comment type="similarity">
    <text evidence="1 4">Belongs to the glycosyl hydrolase 31 family.</text>
</comment>
<dbReference type="EMBL" id="FQVT01000006">
    <property type="protein sequence ID" value="SHG21341.1"/>
    <property type="molecule type" value="Genomic_DNA"/>
</dbReference>
<dbReference type="InterPro" id="IPR013780">
    <property type="entry name" value="Glyco_hydro_b"/>
</dbReference>
<dbReference type="STRING" id="1073325.SAMN05444483_10673"/>
<feature type="signal peptide" evidence="5">
    <location>
        <begin position="1"/>
        <end position="33"/>
    </location>
</feature>
<dbReference type="Pfam" id="PF01055">
    <property type="entry name" value="Glyco_hydro_31_2nd"/>
    <property type="match status" value="1"/>
</dbReference>
<keyword evidence="3 4" id="KW-0326">Glycosidase</keyword>
<evidence type="ECO:0000256" key="4">
    <source>
        <dbReference type="RuleBase" id="RU361185"/>
    </source>
</evidence>
<dbReference type="SUPFAM" id="SSF51445">
    <property type="entry name" value="(Trans)glycosidases"/>
    <property type="match status" value="1"/>
</dbReference>
<proteinExistence type="inferred from homology"/>